<evidence type="ECO:0000256" key="2">
    <source>
        <dbReference type="PIRSR" id="PIRSR613078-2"/>
    </source>
</evidence>
<dbReference type="SMART" id="SM00855">
    <property type="entry name" value="PGAM"/>
    <property type="match status" value="1"/>
</dbReference>
<feature type="binding site" evidence="2">
    <location>
        <begin position="41"/>
        <end position="42"/>
    </location>
    <ligand>
        <name>substrate</name>
    </ligand>
</feature>
<feature type="binding site" evidence="2">
    <location>
        <position position="78"/>
    </location>
    <ligand>
        <name>substrate</name>
    </ligand>
</feature>
<reference evidence="3 4" key="1">
    <citation type="submission" date="2018-03" db="EMBL/GenBank/DDBJ databases">
        <title>Genomic Encyclopedia of Archaeal and Bacterial Type Strains, Phase II (KMG-II): from individual species to whole genera.</title>
        <authorList>
            <person name="Goeker M."/>
        </authorList>
    </citation>
    <scope>NUCLEOTIDE SEQUENCE [LARGE SCALE GENOMIC DNA]</scope>
    <source>
        <strain evidence="3 4">DSM 100065</strain>
    </source>
</reference>
<dbReference type="PANTHER" id="PTHR48100">
    <property type="entry name" value="BROAD-SPECIFICITY PHOSPHATASE YOR283W-RELATED"/>
    <property type="match status" value="1"/>
</dbReference>
<dbReference type="Proteomes" id="UP000237752">
    <property type="component" value="Unassembled WGS sequence"/>
</dbReference>
<evidence type="ECO:0000256" key="1">
    <source>
        <dbReference type="PIRSR" id="PIRSR613078-1"/>
    </source>
</evidence>
<feature type="binding site" evidence="2">
    <location>
        <begin position="99"/>
        <end position="102"/>
    </location>
    <ligand>
        <name>substrate</name>
    </ligand>
</feature>
<dbReference type="Gene3D" id="3.40.50.1240">
    <property type="entry name" value="Phosphoglycerate mutase-like"/>
    <property type="match status" value="1"/>
</dbReference>
<dbReference type="CDD" id="cd07067">
    <property type="entry name" value="HP_PGM_like"/>
    <property type="match status" value="1"/>
</dbReference>
<comment type="caution">
    <text evidence="3">The sequence shown here is derived from an EMBL/GenBank/DDBJ whole genome shotgun (WGS) entry which is preliminary data.</text>
</comment>
<dbReference type="GO" id="GO:0101006">
    <property type="term" value="F:protein histidine phosphatase activity"/>
    <property type="evidence" value="ECO:0007669"/>
    <property type="project" value="TreeGrafter"/>
</dbReference>
<accession>A0A2T1A4C6</accession>
<dbReference type="SUPFAM" id="SSF53254">
    <property type="entry name" value="Phosphoglycerate mutase-like"/>
    <property type="match status" value="1"/>
</dbReference>
<sequence length="218" mass="23786">MTRPVASTDAIDAKAPTSTEVGAFVIVRHGQTEWSASGRHTGVTDIPLTPEGERQAASLRGALTQFDFGYTSASPRRRAWRTADLAGIADPQIDPDLAEWDYGTYEGMTREEIRRARPDWTIWTGTPVGGESAEEVEARARRVIERLLPTLRAGKDAIVFTHGHFSRVLATVWLALPTTAGVHLLLDPATVSILTEDRGDRVVARWNSPSAEARAATD</sequence>
<dbReference type="AlphaFoldDB" id="A0A2T1A4C6"/>
<dbReference type="InterPro" id="IPR029033">
    <property type="entry name" value="His_PPase_superfam"/>
</dbReference>
<protein>
    <submittedName>
        <fullName evidence="3">Putative phosphoglycerate mutase</fullName>
    </submittedName>
</protein>
<dbReference type="InterPro" id="IPR050275">
    <property type="entry name" value="PGM_Phosphatase"/>
</dbReference>
<proteinExistence type="predicted"/>
<dbReference type="PANTHER" id="PTHR48100:SF15">
    <property type="entry name" value="SEDOHEPTULOSE 1,7-BISPHOSPHATASE"/>
    <property type="match status" value="1"/>
</dbReference>
<dbReference type="Pfam" id="PF00300">
    <property type="entry name" value="His_Phos_1"/>
    <property type="match status" value="1"/>
</dbReference>
<evidence type="ECO:0000313" key="4">
    <source>
        <dbReference type="Proteomes" id="UP000237752"/>
    </source>
</evidence>
<name>A0A2T1A4C6_9ACTN</name>
<dbReference type="GO" id="GO:0070297">
    <property type="term" value="P:regulation of phosphorelay signal transduction system"/>
    <property type="evidence" value="ECO:0007669"/>
    <property type="project" value="TreeGrafter"/>
</dbReference>
<evidence type="ECO:0000313" key="3">
    <source>
        <dbReference type="EMBL" id="PRZ43357.1"/>
    </source>
</evidence>
<gene>
    <name evidence="3" type="ORF">CLV47_10242</name>
</gene>
<dbReference type="InterPro" id="IPR013078">
    <property type="entry name" value="His_Pase_superF_clade-1"/>
</dbReference>
<dbReference type="RefSeq" id="WP_238145187.1">
    <property type="nucleotide sequence ID" value="NZ_PVUE01000002.1"/>
</dbReference>
<organism evidence="3 4">
    <name type="scientific">Antricoccus suffuscus</name>
    <dbReference type="NCBI Taxonomy" id="1629062"/>
    <lineage>
        <taxon>Bacteria</taxon>
        <taxon>Bacillati</taxon>
        <taxon>Actinomycetota</taxon>
        <taxon>Actinomycetes</taxon>
        <taxon>Geodermatophilales</taxon>
        <taxon>Antricoccaceae</taxon>
        <taxon>Antricoccus</taxon>
    </lineage>
</organism>
<feature type="active site" description="Proton donor/acceptor" evidence="1">
    <location>
        <position position="99"/>
    </location>
</feature>
<feature type="active site" description="Tele-phosphohistidine intermediate" evidence="1">
    <location>
        <position position="29"/>
    </location>
</feature>
<keyword evidence="4" id="KW-1185">Reference proteome</keyword>
<dbReference type="EMBL" id="PVUE01000002">
    <property type="protein sequence ID" value="PRZ43357.1"/>
    <property type="molecule type" value="Genomic_DNA"/>
</dbReference>